<comment type="caution">
    <text evidence="2">The sequence shown here is derived from an EMBL/GenBank/DDBJ whole genome shotgun (WGS) entry which is preliminary data.</text>
</comment>
<dbReference type="Proteomes" id="UP001209570">
    <property type="component" value="Unassembled WGS sequence"/>
</dbReference>
<reference evidence="2" key="1">
    <citation type="submission" date="2021-12" db="EMBL/GenBank/DDBJ databases">
        <title>Prjna785345.</title>
        <authorList>
            <person name="Rujirawat T."/>
            <person name="Krajaejun T."/>
        </authorList>
    </citation>
    <scope>NUCLEOTIDE SEQUENCE</scope>
    <source>
        <strain evidence="2">Pi057C3</strain>
    </source>
</reference>
<dbReference type="EMBL" id="JAKCXM010000265">
    <property type="protein sequence ID" value="KAJ0397141.1"/>
    <property type="molecule type" value="Genomic_DNA"/>
</dbReference>
<name>A0AAD5LXT2_PYTIN</name>
<dbReference type="InterPro" id="IPR022742">
    <property type="entry name" value="Hydrolase_4"/>
</dbReference>
<dbReference type="InterPro" id="IPR029058">
    <property type="entry name" value="AB_hydrolase_fold"/>
</dbReference>
<evidence type="ECO:0000313" key="3">
    <source>
        <dbReference type="Proteomes" id="UP001209570"/>
    </source>
</evidence>
<protein>
    <recommendedName>
        <fullName evidence="1">Serine aminopeptidase S33 domain-containing protein</fullName>
    </recommendedName>
</protein>
<dbReference type="PANTHER" id="PTHR11614">
    <property type="entry name" value="PHOSPHOLIPASE-RELATED"/>
    <property type="match status" value="1"/>
</dbReference>
<evidence type="ECO:0000259" key="1">
    <source>
        <dbReference type="Pfam" id="PF12146"/>
    </source>
</evidence>
<feature type="domain" description="Serine aminopeptidase S33" evidence="1">
    <location>
        <begin position="36"/>
        <end position="299"/>
    </location>
</feature>
<evidence type="ECO:0000313" key="2">
    <source>
        <dbReference type="EMBL" id="KAJ0397141.1"/>
    </source>
</evidence>
<dbReference type="Pfam" id="PF12146">
    <property type="entry name" value="Hydrolase_4"/>
    <property type="match status" value="1"/>
</dbReference>
<dbReference type="AlphaFoldDB" id="A0AAD5LXT2"/>
<accession>A0AAD5LXT2</accession>
<sequence length="344" mass="38114">MTSIRGIRYSEGRARNRRSQQLFYCAFFPDRAPVESVRGVIFFLHGIGEHSHRFLHVYEHLVSLGFGVLAYDMIGHGRSDCDVPELRAHAERFEHFVDDTNDVITAAKYAVYPEMLPPQARVIGGAGEPPLFFLGISYGCLVGLHTVLSGVHRFSGVVLASPALGVEMTLVLRVQQVLAKPLASAIPYHRIVPGVNFDGLTRDPAFYRDYMNDKLNVKDNMTARMGVLSLTAMQAIEQNTSTTDADSAFCRLPLLILQGTADIVTSVSVARAFYARVANFDKEMKEYPGLCHCIYNEPEKQQVLEDLSSWLLARATQYAQLRANDDVLAATSSAPSTAPVWSKL</sequence>
<dbReference type="Gene3D" id="3.40.50.1820">
    <property type="entry name" value="alpha/beta hydrolase"/>
    <property type="match status" value="1"/>
</dbReference>
<organism evidence="2 3">
    <name type="scientific">Pythium insidiosum</name>
    <name type="common">Pythiosis disease agent</name>
    <dbReference type="NCBI Taxonomy" id="114742"/>
    <lineage>
        <taxon>Eukaryota</taxon>
        <taxon>Sar</taxon>
        <taxon>Stramenopiles</taxon>
        <taxon>Oomycota</taxon>
        <taxon>Peronosporomycetes</taxon>
        <taxon>Pythiales</taxon>
        <taxon>Pythiaceae</taxon>
        <taxon>Pythium</taxon>
    </lineage>
</organism>
<dbReference type="SUPFAM" id="SSF53474">
    <property type="entry name" value="alpha/beta-Hydrolases"/>
    <property type="match status" value="1"/>
</dbReference>
<proteinExistence type="predicted"/>
<keyword evidence="3" id="KW-1185">Reference proteome</keyword>
<gene>
    <name evidence="2" type="ORF">P43SY_007426</name>
</gene>
<dbReference type="InterPro" id="IPR051044">
    <property type="entry name" value="MAG_DAG_Lipase"/>
</dbReference>